<dbReference type="InterPro" id="IPR029063">
    <property type="entry name" value="SAM-dependent_MTases_sf"/>
</dbReference>
<feature type="binding site" evidence="4">
    <location>
        <position position="258"/>
    </location>
    <ligand>
        <name>S-adenosyl-L-methionine</name>
        <dbReference type="ChEBI" id="CHEBI:59789"/>
    </ligand>
</feature>
<name>A0ABQ3K2Z6_9DEIO</name>
<feature type="active site" description="Nucleophile" evidence="4">
    <location>
        <position position="375"/>
    </location>
</feature>
<dbReference type="PANTHER" id="PTHR11061:SF30">
    <property type="entry name" value="TRNA (URACIL(54)-C(5))-METHYLTRANSFERASE"/>
    <property type="match status" value="1"/>
</dbReference>
<feature type="binding site" evidence="4">
    <location>
        <position position="348"/>
    </location>
    <ligand>
        <name>S-adenosyl-L-methionine</name>
        <dbReference type="ChEBI" id="CHEBI:59789"/>
    </ligand>
</feature>
<feature type="binding site" evidence="4">
    <location>
        <position position="306"/>
    </location>
    <ligand>
        <name>S-adenosyl-L-methionine</name>
        <dbReference type="ChEBI" id="CHEBI:59789"/>
    </ligand>
</feature>
<organism evidence="6 7">
    <name type="scientific">Deinococcus piscis</name>
    <dbReference type="NCBI Taxonomy" id="394230"/>
    <lineage>
        <taxon>Bacteria</taxon>
        <taxon>Thermotogati</taxon>
        <taxon>Deinococcota</taxon>
        <taxon>Deinococci</taxon>
        <taxon>Deinococcales</taxon>
        <taxon>Deinococcaceae</taxon>
        <taxon>Deinococcus</taxon>
    </lineage>
</organism>
<keyword evidence="2 4" id="KW-0808">Transferase</keyword>
<dbReference type="PANTHER" id="PTHR11061">
    <property type="entry name" value="RNA M5U METHYLTRANSFERASE"/>
    <property type="match status" value="1"/>
</dbReference>
<comment type="similarity">
    <text evidence="4">Belongs to the class I-like SAM-binding methyltransferase superfamily. RNA M5U methyltransferase family.</text>
</comment>
<dbReference type="RefSeq" id="WP_189642285.1">
    <property type="nucleotide sequence ID" value="NZ_BNAL01000005.1"/>
</dbReference>
<evidence type="ECO:0000256" key="2">
    <source>
        <dbReference type="ARBA" id="ARBA00022679"/>
    </source>
</evidence>
<dbReference type="EMBL" id="BNAL01000005">
    <property type="protein sequence ID" value="GHF97671.1"/>
    <property type="molecule type" value="Genomic_DNA"/>
</dbReference>
<evidence type="ECO:0008006" key="8">
    <source>
        <dbReference type="Google" id="ProtNLM"/>
    </source>
</evidence>
<evidence type="ECO:0000256" key="1">
    <source>
        <dbReference type="ARBA" id="ARBA00022603"/>
    </source>
</evidence>
<accession>A0ABQ3K2Z6</accession>
<keyword evidence="1 4" id="KW-0489">Methyltransferase</keyword>
<dbReference type="Pfam" id="PF05958">
    <property type="entry name" value="tRNA_U5-meth_tr"/>
    <property type="match status" value="1"/>
</dbReference>
<evidence type="ECO:0000256" key="4">
    <source>
        <dbReference type="PROSITE-ProRule" id="PRU01024"/>
    </source>
</evidence>
<protein>
    <recommendedName>
        <fullName evidence="8">(Uracil-5)-methyltransferase</fullName>
    </recommendedName>
</protein>
<dbReference type="InterPro" id="IPR012340">
    <property type="entry name" value="NA-bd_OB-fold"/>
</dbReference>
<dbReference type="PROSITE" id="PS01230">
    <property type="entry name" value="TRMA_1"/>
    <property type="match status" value="1"/>
</dbReference>
<proteinExistence type="inferred from homology"/>
<evidence type="ECO:0000313" key="7">
    <source>
        <dbReference type="Proteomes" id="UP000632154"/>
    </source>
</evidence>
<comment type="caution">
    <text evidence="6">The sequence shown here is derived from an EMBL/GenBank/DDBJ whole genome shotgun (WGS) entry which is preliminary data.</text>
</comment>
<dbReference type="InterPro" id="IPR010280">
    <property type="entry name" value="U5_MeTrfase_fam"/>
</dbReference>
<gene>
    <name evidence="6" type="ORF">GCM10017783_06950</name>
</gene>
<dbReference type="CDD" id="cd02440">
    <property type="entry name" value="AdoMet_MTases"/>
    <property type="match status" value="1"/>
</dbReference>
<keyword evidence="7" id="KW-1185">Reference proteome</keyword>
<dbReference type="Gene3D" id="2.40.50.140">
    <property type="entry name" value="Nucleic acid-binding proteins"/>
    <property type="match status" value="1"/>
</dbReference>
<dbReference type="SUPFAM" id="SSF53335">
    <property type="entry name" value="S-adenosyl-L-methionine-dependent methyltransferases"/>
    <property type="match status" value="1"/>
</dbReference>
<dbReference type="Proteomes" id="UP000632154">
    <property type="component" value="Unassembled WGS sequence"/>
</dbReference>
<reference evidence="7" key="1">
    <citation type="journal article" date="2019" name="Int. J. Syst. Evol. Microbiol.">
        <title>The Global Catalogue of Microorganisms (GCM) 10K type strain sequencing project: providing services to taxonomists for standard genome sequencing and annotation.</title>
        <authorList>
            <consortium name="The Broad Institute Genomics Platform"/>
            <consortium name="The Broad Institute Genome Sequencing Center for Infectious Disease"/>
            <person name="Wu L."/>
            <person name="Ma J."/>
        </authorList>
    </citation>
    <scope>NUCLEOTIDE SEQUENCE [LARGE SCALE GENOMIC DNA]</scope>
    <source>
        <strain evidence="7">CGMCC 1.18439</strain>
    </source>
</reference>
<dbReference type="PROSITE" id="PS51687">
    <property type="entry name" value="SAM_MT_RNA_M5U"/>
    <property type="match status" value="1"/>
</dbReference>
<dbReference type="Gene3D" id="3.40.50.150">
    <property type="entry name" value="Vaccinia Virus protein VP39"/>
    <property type="match status" value="1"/>
</dbReference>
<evidence type="ECO:0000313" key="6">
    <source>
        <dbReference type="EMBL" id="GHF97671.1"/>
    </source>
</evidence>
<dbReference type="Gene3D" id="2.40.50.1070">
    <property type="match status" value="1"/>
</dbReference>
<feature type="active site" evidence="5">
    <location>
        <position position="375"/>
    </location>
</feature>
<evidence type="ECO:0000256" key="5">
    <source>
        <dbReference type="PROSITE-ProRule" id="PRU10015"/>
    </source>
</evidence>
<dbReference type="InterPro" id="IPR030390">
    <property type="entry name" value="MeTrfase_TrmA_AS"/>
</dbReference>
<evidence type="ECO:0000256" key="3">
    <source>
        <dbReference type="ARBA" id="ARBA00022691"/>
    </source>
</evidence>
<sequence length="417" mass="44402">MQSSLSHTPEPGTYLIEKVVSGGLGLARDESGVVLIRGALPGERVRAEIRSGKGVRQGRVTEVLEASPDRVSGSNLPTTDLAHARYEAQLRYKRDFVVEALTRIGKLSGHRVEETVPSPAQTGYRSGAQYLITPQGLAYRERREHRPRLVEHDPLIAPFVADLLNRLDPQLLAPAGEIAVRGSFLTGEVVAALIGPGEPRAYLRAADHLMDAGAVGVSLAAPAGKRFSAGVRLIAGESTVAERFGDVILPVSAVGFSQVNPAAAGLAYLQVAELAGQGTHAADLYGGAGAIARHLTRNFEQVTVLDSSAEALSRGRQAAGEAEIRNITFQQGAAEELEELSAEVIVVDPPRAGLDPAVRAHIQASTADRLVYVSCDPATWARDVGDLVGRGWKLGRVVPHDFYPQTSHVEVVSVLER</sequence>
<feature type="binding site" evidence="4">
    <location>
        <position position="285"/>
    </location>
    <ligand>
        <name>S-adenosyl-L-methionine</name>
        <dbReference type="ChEBI" id="CHEBI:59789"/>
    </ligand>
</feature>
<dbReference type="SUPFAM" id="SSF50249">
    <property type="entry name" value="Nucleic acid-binding proteins"/>
    <property type="match status" value="1"/>
</dbReference>
<keyword evidence="3 4" id="KW-0949">S-adenosyl-L-methionine</keyword>